<dbReference type="EMBL" id="AZEC01000004">
    <property type="protein sequence ID" value="KRL13526.1"/>
    <property type="molecule type" value="Genomic_DNA"/>
</dbReference>
<dbReference type="CDD" id="cd02440">
    <property type="entry name" value="AdoMet_MTases"/>
    <property type="match status" value="1"/>
</dbReference>
<dbReference type="Gene3D" id="3.40.50.150">
    <property type="entry name" value="Vaccinia Virus protein VP39"/>
    <property type="match status" value="1"/>
</dbReference>
<dbReference type="OrthoDB" id="9772751at2"/>
<dbReference type="Pfam" id="PF08241">
    <property type="entry name" value="Methyltransf_11"/>
    <property type="match status" value="1"/>
</dbReference>
<gene>
    <name evidence="2" type="ORF">FD09_GL002362</name>
</gene>
<keyword evidence="2" id="KW-0489">Methyltransferase</keyword>
<proteinExistence type="predicted"/>
<evidence type="ECO:0000259" key="1">
    <source>
        <dbReference type="Pfam" id="PF08241"/>
    </source>
</evidence>
<dbReference type="GO" id="GO:0032259">
    <property type="term" value="P:methylation"/>
    <property type="evidence" value="ECO:0007669"/>
    <property type="project" value="UniProtKB-KW"/>
</dbReference>
<sequence length="250" mass="27651">MNYQDVNRETMNRWVADGWEWGQPVSHEEYERVRRGGAPKLMLSPTKPVPAAWYPDLHGKSVLGLASGGGQQGPILTALGAHVTIIDYSDAQIQAERLVAKREGYTITTIQADVTKPLPLADQSFDLIVHPVANVYFEKVLSVWQEAFRVLKPGGEIWSGLDNGLNFAVDDAGEQIINSLPFNPLRNPAQMAQLQADDSGVQFSHTIEEQIGGQLQVGFRLLDIFGDTDNAGRLAQMNIPTYWVTRSLKP</sequence>
<dbReference type="STRING" id="1423792.FD09_GL002362"/>
<evidence type="ECO:0000313" key="3">
    <source>
        <dbReference type="Proteomes" id="UP000051330"/>
    </source>
</evidence>
<dbReference type="RefSeq" id="WP_057819589.1">
    <property type="nucleotide sequence ID" value="NZ_AZEC01000004.1"/>
</dbReference>
<dbReference type="AlphaFoldDB" id="A0A0R1MZI1"/>
<dbReference type="GO" id="GO:0008757">
    <property type="term" value="F:S-adenosylmethionine-dependent methyltransferase activity"/>
    <property type="evidence" value="ECO:0007669"/>
    <property type="project" value="InterPro"/>
</dbReference>
<accession>A0A0R1MZI1</accession>
<protein>
    <submittedName>
        <fullName evidence="2">Methyltransferase domain protein</fullName>
    </submittedName>
</protein>
<dbReference type="PATRIC" id="fig|1423792.3.peg.2401"/>
<dbReference type="InterPro" id="IPR013216">
    <property type="entry name" value="Methyltransf_11"/>
</dbReference>
<organism evidence="2 3">
    <name type="scientific">Schleiferilactobacillus perolens DSM 12744</name>
    <dbReference type="NCBI Taxonomy" id="1423792"/>
    <lineage>
        <taxon>Bacteria</taxon>
        <taxon>Bacillati</taxon>
        <taxon>Bacillota</taxon>
        <taxon>Bacilli</taxon>
        <taxon>Lactobacillales</taxon>
        <taxon>Lactobacillaceae</taxon>
        <taxon>Schleiferilactobacillus</taxon>
    </lineage>
</organism>
<keyword evidence="2" id="KW-0808">Transferase</keyword>
<comment type="caution">
    <text evidence="2">The sequence shown here is derived from an EMBL/GenBank/DDBJ whole genome shotgun (WGS) entry which is preliminary data.</text>
</comment>
<feature type="domain" description="Methyltransferase type 11" evidence="1">
    <location>
        <begin position="65"/>
        <end position="157"/>
    </location>
</feature>
<reference evidence="2 3" key="1">
    <citation type="journal article" date="2015" name="Genome Announc.">
        <title>Expanding the biotechnology potential of lactobacilli through comparative genomics of 213 strains and associated genera.</title>
        <authorList>
            <person name="Sun Z."/>
            <person name="Harris H.M."/>
            <person name="McCann A."/>
            <person name="Guo C."/>
            <person name="Argimon S."/>
            <person name="Zhang W."/>
            <person name="Yang X."/>
            <person name="Jeffery I.B."/>
            <person name="Cooney J.C."/>
            <person name="Kagawa T.F."/>
            <person name="Liu W."/>
            <person name="Song Y."/>
            <person name="Salvetti E."/>
            <person name="Wrobel A."/>
            <person name="Rasinkangas P."/>
            <person name="Parkhill J."/>
            <person name="Rea M.C."/>
            <person name="O'Sullivan O."/>
            <person name="Ritari J."/>
            <person name="Douillard F.P."/>
            <person name="Paul Ross R."/>
            <person name="Yang R."/>
            <person name="Briner A.E."/>
            <person name="Felis G.E."/>
            <person name="de Vos W.M."/>
            <person name="Barrangou R."/>
            <person name="Klaenhammer T.R."/>
            <person name="Caufield P.W."/>
            <person name="Cui Y."/>
            <person name="Zhang H."/>
            <person name="O'Toole P.W."/>
        </authorList>
    </citation>
    <scope>NUCLEOTIDE SEQUENCE [LARGE SCALE GENOMIC DNA]</scope>
    <source>
        <strain evidence="2 3">DSM 12744</strain>
    </source>
</reference>
<name>A0A0R1MZI1_9LACO</name>
<dbReference type="InterPro" id="IPR029063">
    <property type="entry name" value="SAM-dependent_MTases_sf"/>
</dbReference>
<dbReference type="SUPFAM" id="SSF53335">
    <property type="entry name" value="S-adenosyl-L-methionine-dependent methyltransferases"/>
    <property type="match status" value="1"/>
</dbReference>
<dbReference type="Proteomes" id="UP000051330">
    <property type="component" value="Unassembled WGS sequence"/>
</dbReference>
<evidence type="ECO:0000313" key="2">
    <source>
        <dbReference type="EMBL" id="KRL13526.1"/>
    </source>
</evidence>
<keyword evidence="3" id="KW-1185">Reference proteome</keyword>